<comment type="caution">
    <text evidence="2">The sequence shown here is derived from an EMBL/GenBank/DDBJ whole genome shotgun (WGS) entry which is preliminary data.</text>
</comment>
<dbReference type="PANTHER" id="PTHR37183:SF1">
    <property type="entry name" value="PLANT THIONIN FAMILY PROTEIN"/>
    <property type="match status" value="1"/>
</dbReference>
<protein>
    <submittedName>
        <fullName evidence="2">Uncharacterized protein</fullName>
    </submittedName>
</protein>
<gene>
    <name evidence="2" type="ORF">SASPL_104631</name>
</gene>
<dbReference type="Proteomes" id="UP000298416">
    <property type="component" value="Unassembled WGS sequence"/>
</dbReference>
<evidence type="ECO:0000256" key="1">
    <source>
        <dbReference type="SAM" id="SignalP"/>
    </source>
</evidence>
<feature type="signal peptide" evidence="1">
    <location>
        <begin position="1"/>
        <end position="22"/>
    </location>
</feature>
<organism evidence="2">
    <name type="scientific">Salvia splendens</name>
    <name type="common">Scarlet sage</name>
    <dbReference type="NCBI Taxonomy" id="180675"/>
    <lineage>
        <taxon>Eukaryota</taxon>
        <taxon>Viridiplantae</taxon>
        <taxon>Streptophyta</taxon>
        <taxon>Embryophyta</taxon>
        <taxon>Tracheophyta</taxon>
        <taxon>Spermatophyta</taxon>
        <taxon>Magnoliopsida</taxon>
        <taxon>eudicotyledons</taxon>
        <taxon>Gunneridae</taxon>
        <taxon>Pentapetalae</taxon>
        <taxon>asterids</taxon>
        <taxon>lamiids</taxon>
        <taxon>Lamiales</taxon>
        <taxon>Lamiaceae</taxon>
        <taxon>Nepetoideae</taxon>
        <taxon>Mentheae</taxon>
        <taxon>Salviinae</taxon>
        <taxon>Salvia</taxon>
        <taxon>Salvia subgen. Calosphace</taxon>
        <taxon>core Calosphace</taxon>
    </lineage>
</organism>
<sequence length="83" mass="8613">MEKKVAIVLSVILLIISANMVAVNSDASDCNDACTTACVNPDPRLTARCNTKCGIRCGPGISEVSGKISEVIRLDQSGSGFIA</sequence>
<reference evidence="2" key="2">
    <citation type="submission" date="2020-08" db="EMBL/GenBank/DDBJ databases">
        <title>Plant Genome Project.</title>
        <authorList>
            <person name="Zhang R.-G."/>
        </authorList>
    </citation>
    <scope>NUCLEOTIDE SEQUENCE</scope>
    <source>
        <strain evidence="2">Huo1</strain>
        <tissue evidence="2">Leaf</tissue>
    </source>
</reference>
<dbReference type="EMBL" id="PNBA02000002">
    <property type="protein sequence ID" value="KAG6433027.1"/>
    <property type="molecule type" value="Genomic_DNA"/>
</dbReference>
<keyword evidence="3" id="KW-1185">Reference proteome</keyword>
<dbReference type="AlphaFoldDB" id="A0A8X8YM13"/>
<dbReference type="PANTHER" id="PTHR37183">
    <property type="entry name" value="PLANT THIONIN FAMILY PROTEIN"/>
    <property type="match status" value="1"/>
</dbReference>
<reference evidence="2" key="1">
    <citation type="submission" date="2018-01" db="EMBL/GenBank/DDBJ databases">
        <authorList>
            <person name="Mao J.F."/>
        </authorList>
    </citation>
    <scope>NUCLEOTIDE SEQUENCE</scope>
    <source>
        <strain evidence="2">Huo1</strain>
        <tissue evidence="2">Leaf</tissue>
    </source>
</reference>
<proteinExistence type="predicted"/>
<evidence type="ECO:0000313" key="3">
    <source>
        <dbReference type="Proteomes" id="UP000298416"/>
    </source>
</evidence>
<name>A0A8X8YM13_SALSN</name>
<feature type="chain" id="PRO_5036450939" evidence="1">
    <location>
        <begin position="23"/>
        <end position="83"/>
    </location>
</feature>
<evidence type="ECO:0000313" key="2">
    <source>
        <dbReference type="EMBL" id="KAG6433027.1"/>
    </source>
</evidence>
<keyword evidence="1" id="KW-0732">Signal</keyword>
<accession>A0A8X8YM13</accession>